<proteinExistence type="inferred from homology"/>
<name>A0A1M7BBB7_9BRAD</name>
<protein>
    <recommendedName>
        <fullName evidence="6 10">UDP-glucose 4-epimerase</fullName>
        <ecNumber evidence="5 10">5.1.3.2</ecNumber>
    </recommendedName>
</protein>
<sequence>MGELMTVLVTGGAGYIGSHMVRALTDASESVVVIDNLSTGFSQFLPEGVPLFIGDAADENLVEGVISAHSVESIIHFAGSVVVPDSMRDPLAYYRNNTMTTRSLLTAAVKCGVNRFIFSSTAAVYGNPDQVPVPEHAPTRPLSPYGSSKLMTEIMLHDTASAHGMNYIVLRYFNVAGADPDARIGLATVGATHLLKIAVEAATGQRAKIDVFGTDYPTPDGSCIRDFVHVTDLTQAHRAALSYLRGGGTSVTLNCGYGRGYSVLETIEAVRRVSGRNFAVQYAPRRSGDIMTMIADTARIRSTLDWTPQYDDLDTIAAHALKWEEKLSRERHGDLQHAVSA</sequence>
<dbReference type="PANTHER" id="PTHR43725:SF53">
    <property type="entry name" value="UDP-ARABINOSE 4-EPIMERASE 1"/>
    <property type="match status" value="1"/>
</dbReference>
<evidence type="ECO:0000313" key="13">
    <source>
        <dbReference type="Proteomes" id="UP000189935"/>
    </source>
</evidence>
<comment type="similarity">
    <text evidence="4 10">Belongs to the NAD(P)-dependent epimerase/dehydratase family.</text>
</comment>
<dbReference type="PANTHER" id="PTHR43725">
    <property type="entry name" value="UDP-GLUCOSE 4-EPIMERASE"/>
    <property type="match status" value="1"/>
</dbReference>
<dbReference type="Gene3D" id="3.40.50.720">
    <property type="entry name" value="NAD(P)-binding Rossmann-like Domain"/>
    <property type="match status" value="1"/>
</dbReference>
<evidence type="ECO:0000256" key="3">
    <source>
        <dbReference type="ARBA" id="ARBA00004947"/>
    </source>
</evidence>
<dbReference type="Proteomes" id="UP000189935">
    <property type="component" value="Chromosome I"/>
</dbReference>
<evidence type="ECO:0000259" key="11">
    <source>
        <dbReference type="Pfam" id="PF01370"/>
    </source>
</evidence>
<dbReference type="InterPro" id="IPR005886">
    <property type="entry name" value="UDP_G4E"/>
</dbReference>
<comment type="cofactor">
    <cofactor evidence="2 10">
        <name>NAD(+)</name>
        <dbReference type="ChEBI" id="CHEBI:57540"/>
    </cofactor>
</comment>
<comment type="subunit">
    <text evidence="10">Homodimer.</text>
</comment>
<dbReference type="Gene3D" id="3.90.25.10">
    <property type="entry name" value="UDP-galactose 4-epimerase, domain 1"/>
    <property type="match status" value="1"/>
</dbReference>
<dbReference type="CDD" id="cd05247">
    <property type="entry name" value="UDP_G4E_1_SDR_e"/>
    <property type="match status" value="1"/>
</dbReference>
<evidence type="ECO:0000256" key="9">
    <source>
        <dbReference type="ARBA" id="ARBA00023277"/>
    </source>
</evidence>
<comment type="catalytic activity">
    <reaction evidence="1 10">
        <text>UDP-alpha-D-glucose = UDP-alpha-D-galactose</text>
        <dbReference type="Rhea" id="RHEA:22168"/>
        <dbReference type="ChEBI" id="CHEBI:58885"/>
        <dbReference type="ChEBI" id="CHEBI:66914"/>
        <dbReference type="EC" id="5.1.3.2"/>
    </reaction>
</comment>
<accession>A0A1M7BBB7</accession>
<dbReference type="SUPFAM" id="SSF51735">
    <property type="entry name" value="NAD(P)-binding Rossmann-fold domains"/>
    <property type="match status" value="1"/>
</dbReference>
<evidence type="ECO:0000256" key="5">
    <source>
        <dbReference type="ARBA" id="ARBA00013189"/>
    </source>
</evidence>
<dbReference type="GO" id="GO:0003978">
    <property type="term" value="F:UDP-glucose 4-epimerase activity"/>
    <property type="evidence" value="ECO:0007669"/>
    <property type="project" value="UniProtKB-UniRule"/>
</dbReference>
<evidence type="ECO:0000256" key="1">
    <source>
        <dbReference type="ARBA" id="ARBA00000083"/>
    </source>
</evidence>
<evidence type="ECO:0000256" key="2">
    <source>
        <dbReference type="ARBA" id="ARBA00001911"/>
    </source>
</evidence>
<evidence type="ECO:0000256" key="7">
    <source>
        <dbReference type="ARBA" id="ARBA00023027"/>
    </source>
</evidence>
<dbReference type="EC" id="5.1.3.2" evidence="5 10"/>
<dbReference type="NCBIfam" id="TIGR01179">
    <property type="entry name" value="galE"/>
    <property type="match status" value="1"/>
</dbReference>
<dbReference type="InterPro" id="IPR001509">
    <property type="entry name" value="Epimerase_deHydtase"/>
</dbReference>
<reference evidence="12 13" key="1">
    <citation type="submission" date="2016-11" db="EMBL/GenBank/DDBJ databases">
        <authorList>
            <person name="Jaros S."/>
            <person name="Januszkiewicz K."/>
            <person name="Wedrychowicz H."/>
        </authorList>
    </citation>
    <scope>NUCLEOTIDE SEQUENCE [LARGE SCALE GENOMIC DNA]</scope>
    <source>
        <strain evidence="12 13">GAS499</strain>
    </source>
</reference>
<keyword evidence="8 10" id="KW-0413">Isomerase</keyword>
<evidence type="ECO:0000313" key="12">
    <source>
        <dbReference type="EMBL" id="SHL52280.1"/>
    </source>
</evidence>
<dbReference type="GO" id="GO:0033499">
    <property type="term" value="P:galactose catabolic process via UDP-galactose, Leloir pathway"/>
    <property type="evidence" value="ECO:0007669"/>
    <property type="project" value="TreeGrafter"/>
</dbReference>
<gene>
    <name evidence="12" type="ORF">SAMN05444159_6099</name>
</gene>
<keyword evidence="9 10" id="KW-0119">Carbohydrate metabolism</keyword>
<evidence type="ECO:0000256" key="10">
    <source>
        <dbReference type="RuleBase" id="RU366046"/>
    </source>
</evidence>
<evidence type="ECO:0000256" key="8">
    <source>
        <dbReference type="ARBA" id="ARBA00023235"/>
    </source>
</evidence>
<dbReference type="AlphaFoldDB" id="A0A1M7BBB7"/>
<keyword evidence="7 10" id="KW-0520">NAD</keyword>
<dbReference type="EMBL" id="LT670844">
    <property type="protein sequence ID" value="SHL52280.1"/>
    <property type="molecule type" value="Genomic_DNA"/>
</dbReference>
<dbReference type="Pfam" id="PF01370">
    <property type="entry name" value="Epimerase"/>
    <property type="match status" value="1"/>
</dbReference>
<dbReference type="UniPathway" id="UPA00214"/>
<organism evidence="12 13">
    <name type="scientific">Bradyrhizobium lablabi</name>
    <dbReference type="NCBI Taxonomy" id="722472"/>
    <lineage>
        <taxon>Bacteria</taxon>
        <taxon>Pseudomonadati</taxon>
        <taxon>Pseudomonadota</taxon>
        <taxon>Alphaproteobacteria</taxon>
        <taxon>Hyphomicrobiales</taxon>
        <taxon>Nitrobacteraceae</taxon>
        <taxon>Bradyrhizobium</taxon>
    </lineage>
</organism>
<evidence type="ECO:0000256" key="6">
    <source>
        <dbReference type="ARBA" id="ARBA00018569"/>
    </source>
</evidence>
<dbReference type="InterPro" id="IPR036291">
    <property type="entry name" value="NAD(P)-bd_dom_sf"/>
</dbReference>
<evidence type="ECO:0000256" key="4">
    <source>
        <dbReference type="ARBA" id="ARBA00007637"/>
    </source>
</evidence>
<comment type="pathway">
    <text evidence="3 10">Carbohydrate metabolism; galactose metabolism.</text>
</comment>
<feature type="domain" description="NAD-dependent epimerase/dehydratase" evidence="11">
    <location>
        <begin position="7"/>
        <end position="256"/>
    </location>
</feature>